<evidence type="ECO:0000259" key="1">
    <source>
        <dbReference type="Pfam" id="PF17189"/>
    </source>
</evidence>
<dbReference type="EMBL" id="QLTT01000001">
    <property type="protein sequence ID" value="RAS70819.1"/>
    <property type="molecule type" value="Genomic_DNA"/>
</dbReference>
<reference evidence="2 3" key="1">
    <citation type="submission" date="2018-06" db="EMBL/GenBank/DDBJ databases">
        <title>Genomic Encyclopedia of Type Strains, Phase IV (KMG-IV): sequencing the most valuable type-strain genomes for metagenomic binning, comparative biology and taxonomic classification.</title>
        <authorList>
            <person name="Goeker M."/>
        </authorList>
    </citation>
    <scope>NUCLEOTIDE SEQUENCE [LARGE SCALE GENOMIC DNA]</scope>
    <source>
        <strain evidence="2 3">DSM 45479</strain>
    </source>
</reference>
<evidence type="ECO:0000313" key="2">
    <source>
        <dbReference type="EMBL" id="RAS70819.1"/>
    </source>
</evidence>
<dbReference type="RefSeq" id="WP_170166317.1">
    <property type="nucleotide sequence ID" value="NZ_QLTT01000001.1"/>
</dbReference>
<keyword evidence="3" id="KW-1185">Reference proteome</keyword>
<gene>
    <name evidence="2" type="ORF">C8D87_1011120</name>
</gene>
<dbReference type="Proteomes" id="UP000248714">
    <property type="component" value="Unassembled WGS sequence"/>
</dbReference>
<proteinExistence type="predicted"/>
<sequence>MSKRLWAMANYSRFIRPNATRIGATTSDGNLLLSAFRNSDGSVSTC</sequence>
<dbReference type="Pfam" id="PF17189">
    <property type="entry name" value="Glyco_hydro_30C"/>
    <property type="match status" value="1"/>
</dbReference>
<feature type="domain" description="Glycosyl hydrolase family 30 beta sandwich" evidence="1">
    <location>
        <begin position="18"/>
        <end position="43"/>
    </location>
</feature>
<protein>
    <recommendedName>
        <fullName evidence="1">Glycosyl hydrolase family 30 beta sandwich domain-containing protein</fullName>
    </recommendedName>
</protein>
<comment type="caution">
    <text evidence="2">The sequence shown here is derived from an EMBL/GenBank/DDBJ whole genome shotgun (WGS) entry which is preliminary data.</text>
</comment>
<dbReference type="InterPro" id="IPR013780">
    <property type="entry name" value="Glyco_hydro_b"/>
</dbReference>
<accession>A0ABX9EJT3</accession>
<dbReference type="InterPro" id="IPR033452">
    <property type="entry name" value="GH30_C"/>
</dbReference>
<dbReference type="Gene3D" id="2.60.40.1180">
    <property type="entry name" value="Golgi alpha-mannosidase II"/>
    <property type="match status" value="1"/>
</dbReference>
<evidence type="ECO:0000313" key="3">
    <source>
        <dbReference type="Proteomes" id="UP000248714"/>
    </source>
</evidence>
<dbReference type="Gene3D" id="3.20.20.80">
    <property type="entry name" value="Glycosidases"/>
    <property type="match status" value="1"/>
</dbReference>
<organism evidence="2 3">
    <name type="scientific">Lentzea atacamensis</name>
    <dbReference type="NCBI Taxonomy" id="531938"/>
    <lineage>
        <taxon>Bacteria</taxon>
        <taxon>Bacillati</taxon>
        <taxon>Actinomycetota</taxon>
        <taxon>Actinomycetes</taxon>
        <taxon>Pseudonocardiales</taxon>
        <taxon>Pseudonocardiaceae</taxon>
        <taxon>Lentzea</taxon>
    </lineage>
</organism>
<name>A0ABX9EJT3_9PSEU</name>